<reference evidence="1 2" key="1">
    <citation type="submission" date="2021-06" db="EMBL/GenBank/DDBJ databases">
        <authorList>
            <person name="Kallberg Y."/>
            <person name="Tangrot J."/>
            <person name="Rosling A."/>
        </authorList>
    </citation>
    <scope>NUCLEOTIDE SEQUENCE [LARGE SCALE GENOMIC DNA]</scope>
    <source>
        <strain evidence="1 2">120-4 pot B 10/14</strain>
    </source>
</reference>
<evidence type="ECO:0000313" key="1">
    <source>
        <dbReference type="EMBL" id="CAG8841009.1"/>
    </source>
</evidence>
<feature type="non-terminal residue" evidence="1">
    <location>
        <position position="1"/>
    </location>
</feature>
<protein>
    <submittedName>
        <fullName evidence="1">42422_t:CDS:1</fullName>
    </submittedName>
</protein>
<name>A0ABN7WUU4_GIGMA</name>
<gene>
    <name evidence="1" type="ORF">GMARGA_LOCUS35196</name>
</gene>
<keyword evidence="2" id="KW-1185">Reference proteome</keyword>
<organism evidence="1 2">
    <name type="scientific">Gigaspora margarita</name>
    <dbReference type="NCBI Taxonomy" id="4874"/>
    <lineage>
        <taxon>Eukaryota</taxon>
        <taxon>Fungi</taxon>
        <taxon>Fungi incertae sedis</taxon>
        <taxon>Mucoromycota</taxon>
        <taxon>Glomeromycotina</taxon>
        <taxon>Glomeromycetes</taxon>
        <taxon>Diversisporales</taxon>
        <taxon>Gigasporaceae</taxon>
        <taxon>Gigaspora</taxon>
    </lineage>
</organism>
<proteinExistence type="predicted"/>
<sequence>KRDGAVSSGLEIGARLNSYLRRYGPFRRRSLFLPKLYGF</sequence>
<accession>A0ABN7WUU4</accession>
<feature type="non-terminal residue" evidence="1">
    <location>
        <position position="39"/>
    </location>
</feature>
<dbReference type="Proteomes" id="UP000789901">
    <property type="component" value="Unassembled WGS sequence"/>
</dbReference>
<evidence type="ECO:0000313" key="2">
    <source>
        <dbReference type="Proteomes" id="UP000789901"/>
    </source>
</evidence>
<dbReference type="EMBL" id="CAJVQB010064432">
    <property type="protein sequence ID" value="CAG8841009.1"/>
    <property type="molecule type" value="Genomic_DNA"/>
</dbReference>
<comment type="caution">
    <text evidence="1">The sequence shown here is derived from an EMBL/GenBank/DDBJ whole genome shotgun (WGS) entry which is preliminary data.</text>
</comment>